<dbReference type="Proteomes" id="UP000305451">
    <property type="component" value="Unassembled WGS sequence"/>
</dbReference>
<proteinExistence type="predicted"/>
<evidence type="ECO:0000313" key="3">
    <source>
        <dbReference type="EMBL" id="TGY92012.1"/>
    </source>
</evidence>
<dbReference type="GO" id="GO:0005737">
    <property type="term" value="C:cytoplasm"/>
    <property type="evidence" value="ECO:0007669"/>
    <property type="project" value="TreeGrafter"/>
</dbReference>
<dbReference type="InterPro" id="IPR050791">
    <property type="entry name" value="Aldo-Keto_reductase"/>
</dbReference>
<dbReference type="InterPro" id="IPR020471">
    <property type="entry name" value="AKR"/>
</dbReference>
<dbReference type="SUPFAM" id="SSF51430">
    <property type="entry name" value="NAD(P)-linked oxidoreductase"/>
    <property type="match status" value="1"/>
</dbReference>
<sequence>MQTLKLTGIPTPVSRIGLGCMGMSEFYGPSDDGQSREVMARAVDLGVNFFDTADMYGQGHNETLIGGFLKGRRDKVVIASKCAIVRGDDPRDRRIDTSPDYIRYACEASLKRLGVETIDLYYLHRLDGITPIEESMGALADLAKSGKIKAAGLSEVNANTLKRAHSVFPVSAVQSEYSLTAREPEGNEVLDTCQAQETAFVAYSPLGRGLLAGTFRSEDELAEDDVRRSGYFPRFQGENLKKNVALADRVAELAQRKPATPAQIALAWLLSRTGVVPIPGTRSISRLEENAGADNIVLTPADLSALDAAIPPGAAEGGRYGDAAMSSLDR</sequence>
<dbReference type="PANTHER" id="PTHR43625">
    <property type="entry name" value="AFLATOXIN B1 ALDEHYDE REDUCTASE"/>
    <property type="match status" value="1"/>
</dbReference>
<name>A0A4S2H9A5_9PROT</name>
<dbReference type="PRINTS" id="PR00069">
    <property type="entry name" value="ALDKETRDTASE"/>
</dbReference>
<dbReference type="EMBL" id="SRXV01000003">
    <property type="protein sequence ID" value="TGY92012.1"/>
    <property type="molecule type" value="Genomic_DNA"/>
</dbReference>
<keyword evidence="4" id="KW-1185">Reference proteome</keyword>
<dbReference type="AlphaFoldDB" id="A0A4S2H9A5"/>
<feature type="domain" description="NADP-dependent oxidoreductase" evidence="2">
    <location>
        <begin position="15"/>
        <end position="309"/>
    </location>
</feature>
<comment type="caution">
    <text evidence="3">The sequence shown here is derived from an EMBL/GenBank/DDBJ whole genome shotgun (WGS) entry which is preliminary data.</text>
</comment>
<dbReference type="GO" id="GO:0016491">
    <property type="term" value="F:oxidoreductase activity"/>
    <property type="evidence" value="ECO:0007669"/>
    <property type="project" value="UniProtKB-KW"/>
</dbReference>
<evidence type="ECO:0000313" key="4">
    <source>
        <dbReference type="Proteomes" id="UP000305451"/>
    </source>
</evidence>
<evidence type="ECO:0000256" key="1">
    <source>
        <dbReference type="ARBA" id="ARBA00023002"/>
    </source>
</evidence>
<evidence type="ECO:0000259" key="2">
    <source>
        <dbReference type="Pfam" id="PF00248"/>
    </source>
</evidence>
<dbReference type="InterPro" id="IPR036812">
    <property type="entry name" value="NAD(P)_OxRdtase_dom_sf"/>
</dbReference>
<dbReference type="OrthoDB" id="9803483at2"/>
<accession>A0A4S2H9A5</accession>
<gene>
    <name evidence="3" type="ORF">E5162_10085</name>
</gene>
<dbReference type="Gene3D" id="3.20.20.100">
    <property type="entry name" value="NADP-dependent oxidoreductase domain"/>
    <property type="match status" value="1"/>
</dbReference>
<keyword evidence="1" id="KW-0560">Oxidoreductase</keyword>
<dbReference type="InterPro" id="IPR023210">
    <property type="entry name" value="NADP_OxRdtase_dom"/>
</dbReference>
<reference evidence="3 4" key="1">
    <citation type="journal article" date="2013" name="Int. J. Syst. Evol. Microbiol.">
        <title>Marinicauda pacifica gen. nov., sp. nov., a prosthecate alphaproteobacterium of the family Hyphomonadaceae isolated from deep seawater.</title>
        <authorList>
            <person name="Zhang X.Y."/>
            <person name="Li G.W."/>
            <person name="Wang C.S."/>
            <person name="Zhang Y.J."/>
            <person name="Xu X.W."/>
            <person name="Li H."/>
            <person name="Liu A."/>
            <person name="Liu C."/>
            <person name="Xie B.B."/>
            <person name="Qin Q.L."/>
            <person name="Xu Z."/>
            <person name="Chen X.L."/>
            <person name="Zhou B.C."/>
            <person name="Zhang Y.Z."/>
        </authorList>
    </citation>
    <scope>NUCLEOTIDE SEQUENCE [LARGE SCALE GENOMIC DNA]</scope>
    <source>
        <strain evidence="3 4">P-1 km-3</strain>
    </source>
</reference>
<dbReference type="Pfam" id="PF00248">
    <property type="entry name" value="Aldo_ket_red"/>
    <property type="match status" value="1"/>
</dbReference>
<protein>
    <submittedName>
        <fullName evidence="3">Aldo/keto reductase</fullName>
    </submittedName>
</protein>
<organism evidence="3 4">
    <name type="scientific">Marinicauda pacifica</name>
    <dbReference type="NCBI Taxonomy" id="1133559"/>
    <lineage>
        <taxon>Bacteria</taxon>
        <taxon>Pseudomonadati</taxon>
        <taxon>Pseudomonadota</taxon>
        <taxon>Alphaproteobacteria</taxon>
        <taxon>Maricaulales</taxon>
        <taxon>Maricaulaceae</taxon>
        <taxon>Marinicauda</taxon>
    </lineage>
</organism>
<dbReference type="PANTHER" id="PTHR43625:SF5">
    <property type="entry name" value="PYRIDOXAL REDUCTASE, CHLOROPLASTIC"/>
    <property type="match status" value="1"/>
</dbReference>
<dbReference type="CDD" id="cd19076">
    <property type="entry name" value="AKR_AKR13A_13D"/>
    <property type="match status" value="1"/>
</dbReference>
<dbReference type="RefSeq" id="WP_135945144.1">
    <property type="nucleotide sequence ID" value="NZ_BMEI01000003.1"/>
</dbReference>